<evidence type="ECO:0000313" key="3">
    <source>
        <dbReference type="Proteomes" id="UP000325313"/>
    </source>
</evidence>
<organism evidence="2 3">
    <name type="scientific">Puccinia graminis f. sp. tritici</name>
    <dbReference type="NCBI Taxonomy" id="56615"/>
    <lineage>
        <taxon>Eukaryota</taxon>
        <taxon>Fungi</taxon>
        <taxon>Dikarya</taxon>
        <taxon>Basidiomycota</taxon>
        <taxon>Pucciniomycotina</taxon>
        <taxon>Pucciniomycetes</taxon>
        <taxon>Pucciniales</taxon>
        <taxon>Pucciniaceae</taxon>
        <taxon>Puccinia</taxon>
    </lineage>
</organism>
<dbReference type="Proteomes" id="UP000325313">
    <property type="component" value="Unassembled WGS sequence"/>
</dbReference>
<comment type="caution">
    <text evidence="2">The sequence shown here is derived from an EMBL/GenBank/DDBJ whole genome shotgun (WGS) entry which is preliminary data.</text>
</comment>
<feature type="compositionally biased region" description="Acidic residues" evidence="1">
    <location>
        <begin position="175"/>
        <end position="184"/>
    </location>
</feature>
<evidence type="ECO:0000256" key="1">
    <source>
        <dbReference type="SAM" id="MobiDB-lite"/>
    </source>
</evidence>
<proteinExistence type="predicted"/>
<dbReference type="AlphaFoldDB" id="A0A5B0SPE7"/>
<name>A0A5B0SPE7_PUCGR</name>
<sequence length="284" mass="31271">MNAHEETAPSLDTFQAGMEQLPRAPRVSMNIKLDTICALIEDLNLTPKSFILAFLEHDQDSMAFKRRFWATNQGWDSTKNLLLAIRRLAYRHLDTRQLWEGFILEQATELALSQKPTSGLAPEGSYHTSSTLSNAFFTKEGREAQNKSLTDWMLFLYQLLCSKIEGGKAVGGSDAPEDPVEENSDDKGEDNPLDDLGDYDGSVLKKSKDRASQRANRVHTMARTICAMVAFGGNCCHNGFQLSNALLFLAGGVTERVSAYLNYIGISSSRQTAHAALTSLGAEA</sequence>
<evidence type="ECO:0000313" key="2">
    <source>
        <dbReference type="EMBL" id="KAA1138504.1"/>
    </source>
</evidence>
<feature type="region of interest" description="Disordered" evidence="1">
    <location>
        <begin position="169"/>
        <end position="199"/>
    </location>
</feature>
<gene>
    <name evidence="2" type="ORF">PGTUg99_020792</name>
</gene>
<protein>
    <submittedName>
        <fullName evidence="2">Uncharacterized protein</fullName>
    </submittedName>
</protein>
<dbReference type="EMBL" id="VDEP01000002">
    <property type="protein sequence ID" value="KAA1138504.1"/>
    <property type="molecule type" value="Genomic_DNA"/>
</dbReference>
<reference evidence="2 3" key="1">
    <citation type="submission" date="2019-05" db="EMBL/GenBank/DDBJ databases">
        <title>Emergence of the Ug99 lineage of the wheat stem rust pathogen through somatic hybridization.</title>
        <authorList>
            <person name="Li F."/>
            <person name="Upadhyaya N.M."/>
            <person name="Sperschneider J."/>
            <person name="Matny O."/>
            <person name="Nguyen-Phuc H."/>
            <person name="Mago R."/>
            <person name="Raley C."/>
            <person name="Miller M.E."/>
            <person name="Silverstein K.A.T."/>
            <person name="Henningsen E."/>
            <person name="Hirsch C.D."/>
            <person name="Visser B."/>
            <person name="Pretorius Z.A."/>
            <person name="Steffenson B.J."/>
            <person name="Schwessinger B."/>
            <person name="Dodds P.N."/>
            <person name="Figueroa M."/>
        </authorList>
    </citation>
    <scope>NUCLEOTIDE SEQUENCE [LARGE SCALE GENOMIC DNA]</scope>
    <source>
        <strain evidence="2 3">Ug99</strain>
    </source>
</reference>
<accession>A0A5B0SPE7</accession>